<evidence type="ECO:0000313" key="7">
    <source>
        <dbReference type="Proteomes" id="UP001153678"/>
    </source>
</evidence>
<dbReference type="Pfam" id="PF00136">
    <property type="entry name" value="DNA_pol_B"/>
    <property type="match status" value="1"/>
</dbReference>
<dbReference type="SUPFAM" id="SSF56672">
    <property type="entry name" value="DNA/RNA polymerases"/>
    <property type="match status" value="1"/>
</dbReference>
<keyword evidence="7" id="KW-1185">Reference proteome</keyword>
<accession>A0A9W4SS66</accession>
<feature type="domain" description="DNA-directed DNA polymerase family B multifunctional" evidence="5">
    <location>
        <begin position="103"/>
        <end position="157"/>
    </location>
</feature>
<evidence type="ECO:0000259" key="5">
    <source>
        <dbReference type="Pfam" id="PF00136"/>
    </source>
</evidence>
<dbReference type="EMBL" id="CAMKVN010002043">
    <property type="protein sequence ID" value="CAI2179323.1"/>
    <property type="molecule type" value="Genomic_DNA"/>
</dbReference>
<dbReference type="GO" id="GO:0003677">
    <property type="term" value="F:DNA binding"/>
    <property type="evidence" value="ECO:0007669"/>
    <property type="project" value="InterPro"/>
</dbReference>
<dbReference type="AlphaFoldDB" id="A0A9W4SS66"/>
<keyword evidence="2" id="KW-0808">Transferase</keyword>
<evidence type="ECO:0000256" key="3">
    <source>
        <dbReference type="ARBA" id="ARBA00022695"/>
    </source>
</evidence>
<dbReference type="InterPro" id="IPR006134">
    <property type="entry name" value="DNA-dir_DNA_pol_B_multi_dom"/>
</dbReference>
<dbReference type="InterPro" id="IPR023211">
    <property type="entry name" value="DNA_pol_palm_dom_sf"/>
</dbReference>
<keyword evidence="3" id="KW-0548">Nucleotidyltransferase</keyword>
<dbReference type="OrthoDB" id="6755010at2759"/>
<dbReference type="EC" id="2.7.7.7" evidence="1"/>
<sequence length="247" mass="28412">MVSTFLEADKLKRENKVLHSIKFKYGGKSVQLKPLGKKKGYMGLVKSRMDACGFILIASAIKDVCSQSESKKHAEIADILNPFIGLSYDDFRKEYDSICFDYNFLNLKQKAIKLYMNSFYGVAGQSDSPFFILEFTRGITSAGKGVISKQEYWTEMVKITMGIMKKLRNEINNFLRLKTRSDYLKIAYEEIMWGVIDINNDRSLHDIAEDVLKDTLVNTKQNNFEQFIETDAWKPDKDNKAVQQFIG</sequence>
<gene>
    <name evidence="6" type="ORF">FWILDA_LOCUS9031</name>
</gene>
<dbReference type="InterPro" id="IPR043502">
    <property type="entry name" value="DNA/RNA_pol_sf"/>
</dbReference>
<comment type="caution">
    <text evidence="6">The sequence shown here is derived from an EMBL/GenBank/DDBJ whole genome shotgun (WGS) entry which is preliminary data.</text>
</comment>
<evidence type="ECO:0000256" key="1">
    <source>
        <dbReference type="ARBA" id="ARBA00012417"/>
    </source>
</evidence>
<name>A0A9W4SS66_9GLOM</name>
<protein>
    <recommendedName>
        <fullName evidence="1">DNA-directed DNA polymerase</fullName>
        <ecNumber evidence="1">2.7.7.7</ecNumber>
    </recommendedName>
</protein>
<dbReference type="GO" id="GO:0003887">
    <property type="term" value="F:DNA-directed DNA polymerase activity"/>
    <property type="evidence" value="ECO:0007669"/>
    <property type="project" value="UniProtKB-KW"/>
</dbReference>
<reference evidence="6" key="1">
    <citation type="submission" date="2022-08" db="EMBL/GenBank/DDBJ databases">
        <authorList>
            <person name="Kallberg Y."/>
            <person name="Tangrot J."/>
            <person name="Rosling A."/>
        </authorList>
    </citation>
    <scope>NUCLEOTIDE SEQUENCE</scope>
    <source>
        <strain evidence="6">Wild A</strain>
    </source>
</reference>
<dbReference type="GO" id="GO:0000166">
    <property type="term" value="F:nucleotide binding"/>
    <property type="evidence" value="ECO:0007669"/>
    <property type="project" value="InterPro"/>
</dbReference>
<keyword evidence="4" id="KW-0239">DNA-directed DNA polymerase</keyword>
<evidence type="ECO:0000256" key="2">
    <source>
        <dbReference type="ARBA" id="ARBA00022679"/>
    </source>
</evidence>
<evidence type="ECO:0000313" key="6">
    <source>
        <dbReference type="EMBL" id="CAI2179323.1"/>
    </source>
</evidence>
<organism evidence="6 7">
    <name type="scientific">Funneliformis geosporum</name>
    <dbReference type="NCBI Taxonomy" id="1117311"/>
    <lineage>
        <taxon>Eukaryota</taxon>
        <taxon>Fungi</taxon>
        <taxon>Fungi incertae sedis</taxon>
        <taxon>Mucoromycota</taxon>
        <taxon>Glomeromycotina</taxon>
        <taxon>Glomeromycetes</taxon>
        <taxon>Glomerales</taxon>
        <taxon>Glomeraceae</taxon>
        <taxon>Funneliformis</taxon>
    </lineage>
</organism>
<dbReference type="Proteomes" id="UP001153678">
    <property type="component" value="Unassembled WGS sequence"/>
</dbReference>
<proteinExistence type="predicted"/>
<dbReference type="Gene3D" id="1.10.287.690">
    <property type="entry name" value="Helix hairpin bin"/>
    <property type="match status" value="1"/>
</dbReference>
<dbReference type="Gene3D" id="3.90.1600.10">
    <property type="entry name" value="Palm domain of DNA polymerase"/>
    <property type="match status" value="1"/>
</dbReference>
<evidence type="ECO:0000256" key="4">
    <source>
        <dbReference type="ARBA" id="ARBA00022932"/>
    </source>
</evidence>